<dbReference type="PANTHER" id="PTHR33397">
    <property type="entry name" value="UPF0331 PROTEIN YUTE"/>
    <property type="match status" value="1"/>
</dbReference>
<comment type="similarity">
    <text evidence="4">Belongs to the HepT RNase toxin family.</text>
</comment>
<keyword evidence="1" id="KW-1277">Toxin-antitoxin system</keyword>
<dbReference type="Proteomes" id="UP000283095">
    <property type="component" value="Chromosome"/>
</dbReference>
<dbReference type="PANTHER" id="PTHR33397:SF5">
    <property type="entry name" value="RNASE YUTE-RELATED"/>
    <property type="match status" value="1"/>
</dbReference>
<dbReference type="OrthoDB" id="2375467at2"/>
<evidence type="ECO:0000313" key="7">
    <source>
        <dbReference type="Proteomes" id="UP000266016"/>
    </source>
</evidence>
<name>A0A398BBU8_9BACI</name>
<dbReference type="InterPro" id="IPR052379">
    <property type="entry name" value="Type_VII_TA_RNase"/>
</dbReference>
<evidence type="ECO:0000256" key="3">
    <source>
        <dbReference type="ARBA" id="ARBA00022801"/>
    </source>
</evidence>
<evidence type="ECO:0000256" key="1">
    <source>
        <dbReference type="ARBA" id="ARBA00022649"/>
    </source>
</evidence>
<dbReference type="AlphaFoldDB" id="A0A398BBU8"/>
<dbReference type="EMBL" id="QWVS01000018">
    <property type="protein sequence ID" value="RID85330.1"/>
    <property type="molecule type" value="Genomic_DNA"/>
</dbReference>
<evidence type="ECO:0000313" key="6">
    <source>
        <dbReference type="EMBL" id="RID85330.1"/>
    </source>
</evidence>
<accession>A0A398BBU8</accession>
<dbReference type="GO" id="GO:0016787">
    <property type="term" value="F:hydrolase activity"/>
    <property type="evidence" value="ECO:0007669"/>
    <property type="project" value="UniProtKB-KW"/>
</dbReference>
<dbReference type="GO" id="GO:0110001">
    <property type="term" value="C:toxin-antitoxin complex"/>
    <property type="evidence" value="ECO:0007669"/>
    <property type="project" value="InterPro"/>
</dbReference>
<proteinExistence type="inferred from homology"/>
<dbReference type="GO" id="GO:0004540">
    <property type="term" value="F:RNA nuclease activity"/>
    <property type="evidence" value="ECO:0007669"/>
    <property type="project" value="InterPro"/>
</dbReference>
<organism evidence="6 7">
    <name type="scientific">Peribacillus asahii</name>
    <dbReference type="NCBI Taxonomy" id="228899"/>
    <lineage>
        <taxon>Bacteria</taxon>
        <taxon>Bacillati</taxon>
        <taxon>Bacillota</taxon>
        <taxon>Bacilli</taxon>
        <taxon>Bacillales</taxon>
        <taxon>Bacillaceae</taxon>
        <taxon>Peribacillus</taxon>
    </lineage>
</organism>
<dbReference type="InterPro" id="IPR037038">
    <property type="entry name" value="HepT-like_sf"/>
</dbReference>
<sequence>MYFVDRQKIEQILCFLEAQLSRLEQKKEWNDELSQLALERIVQTSIDSVLDVGNAMIDGFIMRDPGSYEDIVDILLDEKVISEEIATQFKNVLPLRKMLIQDYIEVSHEQLQTVFTANLAAFTQYPELIRTYLTNELGAVSAFKN</sequence>
<keyword evidence="3" id="KW-0378">Hydrolase</keyword>
<dbReference type="KEGG" id="pasa:BAOM_4488"/>
<evidence type="ECO:0000313" key="8">
    <source>
        <dbReference type="Proteomes" id="UP000283095"/>
    </source>
</evidence>
<evidence type="ECO:0000313" key="5">
    <source>
        <dbReference type="EMBL" id="AZV45068.1"/>
    </source>
</evidence>
<dbReference type="InterPro" id="IPR008201">
    <property type="entry name" value="HepT-like"/>
</dbReference>
<reference evidence="5 8" key="1">
    <citation type="submission" date="2018-01" db="EMBL/GenBank/DDBJ databases">
        <title>Bacillus asahii Genome sequencing and assembly.</title>
        <authorList>
            <person name="Jiang H."/>
            <person name="Feng Y."/>
            <person name="Zhao F."/>
            <person name="Lin X."/>
        </authorList>
    </citation>
    <scope>NUCLEOTIDE SEQUENCE [LARGE SCALE GENOMIC DNA]</scope>
    <source>
        <strain evidence="5 8">OM18</strain>
    </source>
</reference>
<gene>
    <name evidence="5" type="ORF">BAOM_4488</name>
    <name evidence="6" type="ORF">D1953_10940</name>
</gene>
<dbReference type="EMBL" id="CP026095">
    <property type="protein sequence ID" value="AZV45068.1"/>
    <property type="molecule type" value="Genomic_DNA"/>
</dbReference>
<dbReference type="Gene3D" id="1.20.120.580">
    <property type="entry name" value="bsu32300-like"/>
    <property type="match status" value="1"/>
</dbReference>
<protein>
    <submittedName>
        <fullName evidence="6">DUF86 domain-containing protein</fullName>
    </submittedName>
</protein>
<dbReference type="Proteomes" id="UP000266016">
    <property type="component" value="Unassembled WGS sequence"/>
</dbReference>
<keyword evidence="2" id="KW-0540">Nuclease</keyword>
<reference evidence="6 7" key="2">
    <citation type="submission" date="2018-08" db="EMBL/GenBank/DDBJ databases">
        <title>Bacillus jemisoniae sp. nov., Bacillus chryseoplanitiae sp. nov., Bacillus resnikiae sp. nov., and Bacillus frankliniae sp. nov., isolated from Viking spacecraft and associated surfaces.</title>
        <authorList>
            <person name="Seuylemezian A."/>
            <person name="Vaishampayan P."/>
        </authorList>
    </citation>
    <scope>NUCLEOTIDE SEQUENCE [LARGE SCALE GENOMIC DNA]</scope>
    <source>
        <strain evidence="6 7">MA001</strain>
    </source>
</reference>
<evidence type="ECO:0000256" key="4">
    <source>
        <dbReference type="ARBA" id="ARBA00024207"/>
    </source>
</evidence>
<keyword evidence="7" id="KW-1185">Reference proteome</keyword>
<evidence type="ECO:0000256" key="2">
    <source>
        <dbReference type="ARBA" id="ARBA00022722"/>
    </source>
</evidence>
<dbReference type="Pfam" id="PF01934">
    <property type="entry name" value="HepT-like"/>
    <property type="match status" value="1"/>
</dbReference>
<dbReference type="RefSeq" id="WP_119117227.1">
    <property type="nucleotide sequence ID" value="NZ_CP026095.1"/>
</dbReference>